<evidence type="ECO:0000313" key="1">
    <source>
        <dbReference type="EMBL" id="GBQ77230.1"/>
    </source>
</evidence>
<gene>
    <name evidence="1" type="ORF">AA14337_0757</name>
</gene>
<comment type="caution">
    <text evidence="1">The sequence shown here is derived from an EMBL/GenBank/DDBJ whole genome shotgun (WGS) entry which is preliminary data.</text>
</comment>
<evidence type="ECO:0000313" key="2">
    <source>
        <dbReference type="Proteomes" id="UP001065047"/>
    </source>
</evidence>
<dbReference type="Proteomes" id="UP001065047">
    <property type="component" value="Unassembled WGS sequence"/>
</dbReference>
<dbReference type="EMBL" id="BAPF01000006">
    <property type="protein sequence ID" value="GBQ77230.1"/>
    <property type="molecule type" value="Genomic_DNA"/>
</dbReference>
<proteinExistence type="predicted"/>
<accession>A0ABQ0PP82</accession>
<protein>
    <submittedName>
        <fullName evidence="1">Uncharacterized protein</fullName>
    </submittedName>
</protein>
<keyword evidence="2" id="KW-1185">Reference proteome</keyword>
<organism evidence="1 2">
    <name type="scientific">Acetobacter malorum DSM 14337</name>
    <dbReference type="NCBI Taxonomy" id="1307910"/>
    <lineage>
        <taxon>Bacteria</taxon>
        <taxon>Pseudomonadati</taxon>
        <taxon>Pseudomonadota</taxon>
        <taxon>Alphaproteobacteria</taxon>
        <taxon>Acetobacterales</taxon>
        <taxon>Acetobacteraceae</taxon>
        <taxon>Acetobacter</taxon>
    </lineage>
</organism>
<reference evidence="1" key="1">
    <citation type="submission" date="2013-04" db="EMBL/GenBank/DDBJ databases">
        <title>The genome sequencing project of 58 acetic acid bacteria.</title>
        <authorList>
            <person name="Okamoto-Kainuma A."/>
            <person name="Ishikawa M."/>
            <person name="Umino S."/>
            <person name="Koizumi Y."/>
            <person name="Shiwa Y."/>
            <person name="Yoshikawa H."/>
            <person name="Matsutani M."/>
            <person name="Matsushita K."/>
        </authorList>
    </citation>
    <scope>NUCLEOTIDE SEQUENCE</scope>
    <source>
        <strain evidence="1">DSM 14337</strain>
    </source>
</reference>
<name>A0ABQ0PP82_9PROT</name>
<sequence>MSCQRNLCIKIEGYAGCWLWGAFDLVEADQRDKDAGRINKLASRAVRAYVKILAFDNPRPATTTPPGAHKCDVDGEYGGYLWAR</sequence>